<name>A0A1B4FN97_9BURK</name>
<dbReference type="Gene3D" id="3.10.450.40">
    <property type="match status" value="1"/>
</dbReference>
<gene>
    <name evidence="2" type="ORF">WS70_25845</name>
</gene>
<dbReference type="InterPro" id="IPR007048">
    <property type="entry name" value="IraD/Gp25-like"/>
</dbReference>
<organism evidence="2 3">
    <name type="scientific">Burkholderia mayonis</name>
    <dbReference type="NCBI Taxonomy" id="1385591"/>
    <lineage>
        <taxon>Bacteria</taxon>
        <taxon>Pseudomonadati</taxon>
        <taxon>Pseudomonadota</taxon>
        <taxon>Betaproteobacteria</taxon>
        <taxon>Burkholderiales</taxon>
        <taxon>Burkholderiaceae</taxon>
        <taxon>Burkholderia</taxon>
        <taxon>pseudomallei group</taxon>
    </lineage>
</organism>
<dbReference type="Proteomes" id="UP000062519">
    <property type="component" value="Chromosome 2"/>
</dbReference>
<proteinExistence type="predicted"/>
<evidence type="ECO:0000313" key="2">
    <source>
        <dbReference type="EMBL" id="AOJ05140.1"/>
    </source>
</evidence>
<dbReference type="EMBL" id="CP013387">
    <property type="protein sequence ID" value="AOJ05140.1"/>
    <property type="molecule type" value="Genomic_DNA"/>
</dbReference>
<dbReference type="KEGG" id="buu:WS70_25845"/>
<dbReference type="SUPFAM" id="SSF160719">
    <property type="entry name" value="gpW/gp25-like"/>
    <property type="match status" value="1"/>
</dbReference>
<keyword evidence="3" id="KW-1185">Reference proteome</keyword>
<feature type="domain" description="IraD/Gp25-like" evidence="1">
    <location>
        <begin position="23"/>
        <end position="97"/>
    </location>
</feature>
<accession>A0A1B4FN97</accession>
<dbReference type="Pfam" id="PF04965">
    <property type="entry name" value="GPW_gp25"/>
    <property type="match status" value="1"/>
</dbReference>
<reference evidence="2 3" key="1">
    <citation type="submission" date="2015-12" db="EMBL/GenBank/DDBJ databases">
        <title>Diversity of Burkholderia near neighbor genomes.</title>
        <authorList>
            <person name="Sahl J."/>
            <person name="Wagner D."/>
            <person name="Keim P."/>
        </authorList>
    </citation>
    <scope>NUCLEOTIDE SEQUENCE [LARGE SCALE GENOMIC DNA]</scope>
    <source>
        <strain evidence="2 3">BDU6</strain>
    </source>
</reference>
<dbReference type="AlphaFoldDB" id="A0A1B4FN97"/>
<dbReference type="RefSeq" id="WP_059598229.1">
    <property type="nucleotide sequence ID" value="NZ_CP013387.1"/>
</dbReference>
<protein>
    <submittedName>
        <fullName evidence="2">Baseplate protein</fullName>
    </submittedName>
</protein>
<sequence length="117" mass="13352">MTQLSEITSVHWQPALNRDGVVEGLDDINQAISLILGTPQGSDPHRPDFGSKLYLYLDMPIDRATPHIVRESVDAIRRWEPRCEVVRVIPSIAESRETIRVQWRLADGVIRETEVPR</sequence>
<evidence type="ECO:0000259" key="1">
    <source>
        <dbReference type="Pfam" id="PF04965"/>
    </source>
</evidence>
<evidence type="ECO:0000313" key="3">
    <source>
        <dbReference type="Proteomes" id="UP000062519"/>
    </source>
</evidence>